<dbReference type="EMBL" id="QXQA01000025">
    <property type="protein sequence ID" value="RIX47040.1"/>
    <property type="molecule type" value="Genomic_DNA"/>
</dbReference>
<dbReference type="OrthoDB" id="7869153at2"/>
<dbReference type="SUPFAM" id="SSF56059">
    <property type="entry name" value="Glutathione synthetase ATP-binding domain-like"/>
    <property type="match status" value="1"/>
</dbReference>
<accession>A0A3A1UL98</accession>
<evidence type="ECO:0000313" key="2">
    <source>
        <dbReference type="Proteomes" id="UP000266482"/>
    </source>
</evidence>
<dbReference type="Gene3D" id="3.30.470.20">
    <property type="entry name" value="ATP-grasp fold, B domain"/>
    <property type="match status" value="1"/>
</dbReference>
<reference evidence="1 2" key="1">
    <citation type="submission" date="2018-09" db="EMBL/GenBank/DDBJ databases">
        <title>Paenibacillus aracenensis nov. sp. isolated from a cave in southern Spain.</title>
        <authorList>
            <person name="Jurado V."/>
            <person name="Gutierrez-Patricio S."/>
            <person name="Gonzalez-Pimentel J.L."/>
            <person name="Miller A.Z."/>
            <person name="Laiz L."/>
            <person name="Saiz-Jimenez C."/>
        </authorList>
    </citation>
    <scope>NUCLEOTIDE SEQUENCE [LARGE SCALE GENOMIC DNA]</scope>
    <source>
        <strain evidence="1 2">DSM 22867</strain>
    </source>
</reference>
<dbReference type="Pfam" id="PF14398">
    <property type="entry name" value="ATPgrasp_YheCD"/>
    <property type="match status" value="1"/>
</dbReference>
<gene>
    <name evidence="1" type="ORF">D3P08_25600</name>
</gene>
<dbReference type="InterPro" id="IPR026838">
    <property type="entry name" value="YheC/D"/>
</dbReference>
<keyword evidence="2" id="KW-1185">Reference proteome</keyword>
<evidence type="ECO:0000313" key="1">
    <source>
        <dbReference type="EMBL" id="RIX47040.1"/>
    </source>
</evidence>
<dbReference type="AlphaFoldDB" id="A0A3A1UL98"/>
<protein>
    <submittedName>
        <fullName evidence="1">YheC/YheD family protein</fullName>
    </submittedName>
</protein>
<name>A0A3A1UL98_9BACL</name>
<sequence length="250" mass="29187">MAIRRVRSKWAKTKALLQSRELRPYVPLTKRFSRTALHAMLEQFDMVYIKPIEGTFGKGVIRVERFSEPSPGYRYQIQNREYSFETFDELYWALQDYTGRKGYLVQKGIDLLTYRNRRFDIRVMIQKNLSNRWETTGFIGRLSHPDHVVTNYHSGGTLLPLERLLSEHLSAADVATYRRDLKTLGVMIGRQLSKAYPGLKELGADIAIDTDFHPWILEVNTKPHLYAFKQIDTSMQRKVTRYAKAYGGMK</sequence>
<comment type="caution">
    <text evidence="1">The sequence shown here is derived from an EMBL/GenBank/DDBJ whole genome shotgun (WGS) entry which is preliminary data.</text>
</comment>
<organism evidence="1 2">
    <name type="scientific">Paenibacillus nanensis</name>
    <dbReference type="NCBI Taxonomy" id="393251"/>
    <lineage>
        <taxon>Bacteria</taxon>
        <taxon>Bacillati</taxon>
        <taxon>Bacillota</taxon>
        <taxon>Bacilli</taxon>
        <taxon>Bacillales</taxon>
        <taxon>Paenibacillaceae</taxon>
        <taxon>Paenibacillus</taxon>
    </lineage>
</organism>
<dbReference type="Proteomes" id="UP000266482">
    <property type="component" value="Unassembled WGS sequence"/>
</dbReference>
<dbReference type="RefSeq" id="WP_119602969.1">
    <property type="nucleotide sequence ID" value="NZ_QXQA01000025.1"/>
</dbReference>
<proteinExistence type="predicted"/>